<protein>
    <submittedName>
        <fullName evidence="2">Glucosamine-6-phosphate deaminase 1</fullName>
    </submittedName>
</protein>
<dbReference type="InterPro" id="IPR037171">
    <property type="entry name" value="NagB/RpiA_transferase-like"/>
</dbReference>
<evidence type="ECO:0000259" key="1">
    <source>
        <dbReference type="Pfam" id="PF01182"/>
    </source>
</evidence>
<dbReference type="CDD" id="cd01399">
    <property type="entry name" value="GlcN6P_deaminase"/>
    <property type="match status" value="1"/>
</dbReference>
<sequence>MRTILAADRTAMGHWVAKQAAEVIRTAIQQQGHATIVIATGASQFEVLGELVKQPDIDWGSVTGFHLDEYIGLSADHPASFCRYLKERFVDHVPISQFNFLYGDQDPKQTIATIGSALQKTTIDLALVGIGENAHLAFNDPPADFETTDPYLIVKLDEACRMQQVGEGWFPSLSDVPTEAISMSVHQILKAKRIFCSVPDAQKATAVRQTLEGGIDPMVPASILKQHEGTTLIIDKAAANQLSEETRNELEPIT</sequence>
<dbReference type="InterPro" id="IPR004547">
    <property type="entry name" value="Glucosamine6P_isomerase"/>
</dbReference>
<dbReference type="Pfam" id="PF01182">
    <property type="entry name" value="Glucosamine_iso"/>
    <property type="match status" value="1"/>
</dbReference>
<feature type="domain" description="Glucosamine/galactosamine-6-phosphate isomerase" evidence="1">
    <location>
        <begin position="8"/>
        <end position="231"/>
    </location>
</feature>
<dbReference type="SUPFAM" id="SSF100950">
    <property type="entry name" value="NagB/RpiA/CoA transferase-like"/>
    <property type="match status" value="1"/>
</dbReference>
<accession>A0ABP9VRP3</accession>
<dbReference type="InterPro" id="IPR006148">
    <property type="entry name" value="Glc/Gal-6P_isomerase"/>
</dbReference>
<evidence type="ECO:0000313" key="2">
    <source>
        <dbReference type="EMBL" id="GAA5506898.1"/>
    </source>
</evidence>
<dbReference type="RefSeq" id="WP_345683799.1">
    <property type="nucleotide sequence ID" value="NZ_BAABRO010000004.1"/>
</dbReference>
<gene>
    <name evidence="2" type="primary">nagB_2</name>
    <name evidence="2" type="ORF">Rcae01_02351</name>
</gene>
<proteinExistence type="predicted"/>
<comment type="caution">
    <text evidence="2">The sequence shown here is derived from an EMBL/GenBank/DDBJ whole genome shotgun (WGS) entry which is preliminary data.</text>
</comment>
<name>A0ABP9VRP3_9BACT</name>
<dbReference type="PANTHER" id="PTHR11280:SF6">
    <property type="entry name" value="GLUCOSAMINE-6-PHOSPHATE ISOMERASE NAGB"/>
    <property type="match status" value="1"/>
</dbReference>
<evidence type="ECO:0000313" key="3">
    <source>
        <dbReference type="Proteomes" id="UP001416858"/>
    </source>
</evidence>
<reference evidence="2 3" key="1">
    <citation type="submission" date="2024-02" db="EMBL/GenBank/DDBJ databases">
        <title>Rhodopirellula caenicola NBRC 110016.</title>
        <authorList>
            <person name="Ichikawa N."/>
            <person name="Katano-Makiyama Y."/>
            <person name="Hidaka K."/>
        </authorList>
    </citation>
    <scope>NUCLEOTIDE SEQUENCE [LARGE SCALE GENOMIC DNA]</scope>
    <source>
        <strain evidence="2 3">NBRC 110016</strain>
    </source>
</reference>
<dbReference type="PANTHER" id="PTHR11280">
    <property type="entry name" value="GLUCOSAMINE-6-PHOSPHATE ISOMERASE"/>
    <property type="match status" value="1"/>
</dbReference>
<dbReference type="Proteomes" id="UP001416858">
    <property type="component" value="Unassembled WGS sequence"/>
</dbReference>
<dbReference type="EMBL" id="BAABRO010000004">
    <property type="protein sequence ID" value="GAA5506898.1"/>
    <property type="molecule type" value="Genomic_DNA"/>
</dbReference>
<dbReference type="Gene3D" id="3.40.50.1360">
    <property type="match status" value="1"/>
</dbReference>
<organism evidence="2 3">
    <name type="scientific">Novipirellula caenicola</name>
    <dbReference type="NCBI Taxonomy" id="1536901"/>
    <lineage>
        <taxon>Bacteria</taxon>
        <taxon>Pseudomonadati</taxon>
        <taxon>Planctomycetota</taxon>
        <taxon>Planctomycetia</taxon>
        <taxon>Pirellulales</taxon>
        <taxon>Pirellulaceae</taxon>
        <taxon>Novipirellula</taxon>
    </lineage>
</organism>
<keyword evidence="3" id="KW-1185">Reference proteome</keyword>